<proteinExistence type="predicted"/>
<name>A0AAD8ITF7_9APIA</name>
<accession>A0AAD8ITF7</accession>
<organism evidence="2 3">
    <name type="scientific">Heracleum sosnowskyi</name>
    <dbReference type="NCBI Taxonomy" id="360622"/>
    <lineage>
        <taxon>Eukaryota</taxon>
        <taxon>Viridiplantae</taxon>
        <taxon>Streptophyta</taxon>
        <taxon>Embryophyta</taxon>
        <taxon>Tracheophyta</taxon>
        <taxon>Spermatophyta</taxon>
        <taxon>Magnoliopsida</taxon>
        <taxon>eudicotyledons</taxon>
        <taxon>Gunneridae</taxon>
        <taxon>Pentapetalae</taxon>
        <taxon>asterids</taxon>
        <taxon>campanulids</taxon>
        <taxon>Apiales</taxon>
        <taxon>Apiaceae</taxon>
        <taxon>Apioideae</taxon>
        <taxon>apioid superclade</taxon>
        <taxon>Tordylieae</taxon>
        <taxon>Tordyliinae</taxon>
        <taxon>Heracleum</taxon>
    </lineage>
</organism>
<sequence>MIVTLNVPVEGHVGDNAALKEVTKEIVGLEFPLTKKVCCSEKRKLCCVENNADFAGTAGTSGSRGVVLNQMNVGSALTARSCNNLGEPVLIPDGSIDGIDGGVGETGFCLASDNPSNVPVQLLGHFQNAELVNHRRRLLVDQVFDGCGQRYWNADKDEGLIRAHCGDHNENNDVNGDSSQGVQGVSPVKPVKHVHHDSL</sequence>
<evidence type="ECO:0000313" key="3">
    <source>
        <dbReference type="Proteomes" id="UP001237642"/>
    </source>
</evidence>
<feature type="region of interest" description="Disordered" evidence="1">
    <location>
        <begin position="171"/>
        <end position="199"/>
    </location>
</feature>
<reference evidence="2" key="2">
    <citation type="submission" date="2023-05" db="EMBL/GenBank/DDBJ databases">
        <authorList>
            <person name="Schelkunov M.I."/>
        </authorList>
    </citation>
    <scope>NUCLEOTIDE SEQUENCE</scope>
    <source>
        <strain evidence="2">Hsosn_3</strain>
        <tissue evidence="2">Leaf</tissue>
    </source>
</reference>
<gene>
    <name evidence="2" type="ORF">POM88_019056</name>
</gene>
<dbReference type="Proteomes" id="UP001237642">
    <property type="component" value="Unassembled WGS sequence"/>
</dbReference>
<keyword evidence="3" id="KW-1185">Reference proteome</keyword>
<reference evidence="2" key="1">
    <citation type="submission" date="2023-02" db="EMBL/GenBank/DDBJ databases">
        <title>Genome of toxic invasive species Heracleum sosnowskyi carries increased number of genes despite the absence of recent whole-genome duplications.</title>
        <authorList>
            <person name="Schelkunov M."/>
            <person name="Shtratnikova V."/>
            <person name="Makarenko M."/>
            <person name="Klepikova A."/>
            <person name="Omelchenko D."/>
            <person name="Novikova G."/>
            <person name="Obukhova E."/>
            <person name="Bogdanov V."/>
            <person name="Penin A."/>
            <person name="Logacheva M."/>
        </authorList>
    </citation>
    <scope>NUCLEOTIDE SEQUENCE</scope>
    <source>
        <strain evidence="2">Hsosn_3</strain>
        <tissue evidence="2">Leaf</tissue>
    </source>
</reference>
<evidence type="ECO:0000313" key="2">
    <source>
        <dbReference type="EMBL" id="KAK1390878.1"/>
    </source>
</evidence>
<comment type="caution">
    <text evidence="2">The sequence shown here is derived from an EMBL/GenBank/DDBJ whole genome shotgun (WGS) entry which is preliminary data.</text>
</comment>
<protein>
    <submittedName>
        <fullName evidence="2">Uncharacterized protein</fullName>
    </submittedName>
</protein>
<feature type="compositionally biased region" description="Basic residues" evidence="1">
    <location>
        <begin position="190"/>
        <end position="199"/>
    </location>
</feature>
<evidence type="ECO:0000256" key="1">
    <source>
        <dbReference type="SAM" id="MobiDB-lite"/>
    </source>
</evidence>
<dbReference type="EMBL" id="JAUIZM010000004">
    <property type="protein sequence ID" value="KAK1390878.1"/>
    <property type="molecule type" value="Genomic_DNA"/>
</dbReference>
<dbReference type="AlphaFoldDB" id="A0AAD8ITF7"/>
<feature type="compositionally biased region" description="Polar residues" evidence="1">
    <location>
        <begin position="172"/>
        <end position="183"/>
    </location>
</feature>